<feature type="transmembrane region" description="Helical" evidence="8">
    <location>
        <begin position="184"/>
        <end position="202"/>
    </location>
</feature>
<proteinExistence type="inferred from homology"/>
<keyword evidence="5 8" id="KW-0812">Transmembrane</keyword>
<dbReference type="GO" id="GO:0022857">
    <property type="term" value="F:transmembrane transporter activity"/>
    <property type="evidence" value="ECO:0007669"/>
    <property type="project" value="InterPro"/>
</dbReference>
<sequence length="320" mass="33911">MKLWVLLVLGVLATATLSLFIGVADFSLAPLGWPDEAQARLTLLWVSRVPRSLALVFAGAATAVAGLIMQMLLRNRYIEPAMVGTVEGACLGMLLALIVAPGIPVFGRMLMAFVGAIAVTGLFLAILSRLPLRSVLIVPLTGIILAGIVDAATNFIAFNFELQQSLAAWRLGDFAQVLSGRWELLWLAFALTLVAAFVADRFTIAGLGRDTATSLGLNHRRVMALGLVIVSAVSASVVVTVGVIPFLGLVVPNLVSLVSGDNLRRAVPLTALAGALFALVCDVLGRLLNWPFEVPIGVIIGIVGSATFLWILARERRRLG</sequence>
<dbReference type="CDD" id="cd06550">
    <property type="entry name" value="TM_ABC_iron-siderophores_like"/>
    <property type="match status" value="1"/>
</dbReference>
<keyword evidence="6 8" id="KW-1133">Transmembrane helix</keyword>
<comment type="caution">
    <text evidence="10">The sequence shown here is derived from an EMBL/GenBank/DDBJ whole genome shotgun (WGS) entry which is preliminary data.</text>
</comment>
<evidence type="ECO:0000313" key="11">
    <source>
        <dbReference type="Proteomes" id="UP000216107"/>
    </source>
</evidence>
<dbReference type="EMBL" id="NMRN01000012">
    <property type="protein sequence ID" value="PAS93781.1"/>
    <property type="molecule type" value="Genomic_DNA"/>
</dbReference>
<dbReference type="OrthoDB" id="9811975at2"/>
<dbReference type="RefSeq" id="WP_095523468.1">
    <property type="nucleotide sequence ID" value="NZ_MDUX01000006.1"/>
</dbReference>
<dbReference type="Proteomes" id="UP000623509">
    <property type="component" value="Unassembled WGS sequence"/>
</dbReference>
<comment type="similarity">
    <text evidence="2">Belongs to the binding-protein-dependent transport system permease family. FecCD subfamily.</text>
</comment>
<reference evidence="10 11" key="2">
    <citation type="submission" date="2017-07" db="EMBL/GenBank/DDBJ databases">
        <title>Candidatus Dactylopiibacterium carminicum, a nitrogen-fixing symbiont of the cochineal insect Dactylopius coccus and Dactylopius opuntiae (Hemiptera: Coccoidea: Dactylopiidae).</title>
        <authorList>
            <person name="Vera A."/>
        </authorList>
    </citation>
    <scope>NUCLEOTIDE SEQUENCE [LARGE SCALE GENOMIC DNA]</scope>
    <source>
        <strain evidence="10 11">NFDCM</strain>
    </source>
</reference>
<evidence type="ECO:0000256" key="3">
    <source>
        <dbReference type="ARBA" id="ARBA00022448"/>
    </source>
</evidence>
<reference evidence="9 12" key="1">
    <citation type="submission" date="2016-08" db="EMBL/GenBank/DDBJ databases">
        <title>Candidatus Dactylopiibacterium carminicum genome sequence.</title>
        <authorList>
            <person name="Ramirez-Puebla S.T."/>
            <person name="Ormeno-Orrillo E."/>
            <person name="Vera-Ponce De Leon A."/>
            <person name="Luis L."/>
            <person name="Sanchez-Flores A."/>
            <person name="Monica R."/>
            <person name="Martinez-Romero E."/>
        </authorList>
    </citation>
    <scope>NUCLEOTIDE SEQUENCE [LARGE SCALE GENOMIC DNA]</scope>
    <source>
        <strain evidence="9">END1</strain>
    </source>
</reference>
<evidence type="ECO:0000313" key="10">
    <source>
        <dbReference type="EMBL" id="PAS93781.1"/>
    </source>
</evidence>
<evidence type="ECO:0000256" key="2">
    <source>
        <dbReference type="ARBA" id="ARBA00007935"/>
    </source>
</evidence>
<evidence type="ECO:0000256" key="7">
    <source>
        <dbReference type="ARBA" id="ARBA00023136"/>
    </source>
</evidence>
<dbReference type="InterPro" id="IPR037294">
    <property type="entry name" value="ABC_BtuC-like"/>
</dbReference>
<dbReference type="AlphaFoldDB" id="A0A272EUJ2"/>
<evidence type="ECO:0000256" key="5">
    <source>
        <dbReference type="ARBA" id="ARBA00022692"/>
    </source>
</evidence>
<feature type="transmembrane region" description="Helical" evidence="8">
    <location>
        <begin position="81"/>
        <end position="103"/>
    </location>
</feature>
<feature type="transmembrane region" description="Helical" evidence="8">
    <location>
        <begin position="222"/>
        <end position="246"/>
    </location>
</feature>
<keyword evidence="12" id="KW-1185">Reference proteome</keyword>
<dbReference type="PANTHER" id="PTHR30472">
    <property type="entry name" value="FERRIC ENTEROBACTIN TRANSPORT SYSTEM PERMEASE PROTEIN"/>
    <property type="match status" value="1"/>
</dbReference>
<comment type="subcellular location">
    <subcellularLocation>
        <location evidence="1">Cell membrane</location>
        <topology evidence="1">Multi-pass membrane protein</topology>
    </subcellularLocation>
</comment>
<keyword evidence="7 8" id="KW-0472">Membrane</keyword>
<feature type="transmembrane region" description="Helical" evidence="8">
    <location>
        <begin position="135"/>
        <end position="157"/>
    </location>
</feature>
<feature type="transmembrane region" description="Helical" evidence="8">
    <location>
        <begin position="49"/>
        <end position="69"/>
    </location>
</feature>
<dbReference type="PANTHER" id="PTHR30472:SF27">
    <property type="entry name" value="PETROBACTIN IMPORT SYSTEM PERMEASE PROTEIN YCLN"/>
    <property type="match status" value="1"/>
</dbReference>
<dbReference type="EMBL" id="MDUX01000006">
    <property type="protein sequence ID" value="KAF7600391.1"/>
    <property type="molecule type" value="Genomic_DNA"/>
</dbReference>
<keyword evidence="3" id="KW-0813">Transport</keyword>
<evidence type="ECO:0000256" key="1">
    <source>
        <dbReference type="ARBA" id="ARBA00004651"/>
    </source>
</evidence>
<dbReference type="GO" id="GO:0005886">
    <property type="term" value="C:plasma membrane"/>
    <property type="evidence" value="ECO:0007669"/>
    <property type="project" value="UniProtKB-SubCell"/>
</dbReference>
<organism evidence="10 11">
    <name type="scientific">Candidatus Dactylopiibacterium carminicum</name>
    <dbReference type="NCBI Taxonomy" id="857335"/>
    <lineage>
        <taxon>Bacteria</taxon>
        <taxon>Pseudomonadati</taxon>
        <taxon>Pseudomonadota</taxon>
        <taxon>Betaproteobacteria</taxon>
        <taxon>Rhodocyclales</taxon>
        <taxon>Rhodocyclaceae</taxon>
        <taxon>Candidatus Dactylopiibacterium</taxon>
    </lineage>
</organism>
<feature type="transmembrane region" description="Helical" evidence="8">
    <location>
        <begin position="109"/>
        <end position="128"/>
    </location>
</feature>
<dbReference type="SUPFAM" id="SSF81345">
    <property type="entry name" value="ABC transporter involved in vitamin B12 uptake, BtuC"/>
    <property type="match status" value="1"/>
</dbReference>
<dbReference type="Gene3D" id="1.10.3470.10">
    <property type="entry name" value="ABC transporter involved in vitamin B12 uptake, BtuC"/>
    <property type="match status" value="1"/>
</dbReference>
<dbReference type="InterPro" id="IPR000522">
    <property type="entry name" value="ABC_transptr_permease_BtuC"/>
</dbReference>
<dbReference type="Pfam" id="PF01032">
    <property type="entry name" value="FecCD"/>
    <property type="match status" value="1"/>
</dbReference>
<evidence type="ECO:0000313" key="12">
    <source>
        <dbReference type="Proteomes" id="UP000623509"/>
    </source>
</evidence>
<dbReference type="Proteomes" id="UP000216107">
    <property type="component" value="Unassembled WGS sequence"/>
</dbReference>
<dbReference type="GO" id="GO:0033214">
    <property type="term" value="P:siderophore-iron import into cell"/>
    <property type="evidence" value="ECO:0007669"/>
    <property type="project" value="TreeGrafter"/>
</dbReference>
<evidence type="ECO:0000313" key="9">
    <source>
        <dbReference type="EMBL" id="KAF7600391.1"/>
    </source>
</evidence>
<protein>
    <submittedName>
        <fullName evidence="10">Iron ABC transporter permease</fullName>
    </submittedName>
</protein>
<accession>A0A272EUJ2</accession>
<feature type="transmembrane region" description="Helical" evidence="8">
    <location>
        <begin position="292"/>
        <end position="313"/>
    </location>
</feature>
<evidence type="ECO:0000256" key="8">
    <source>
        <dbReference type="SAM" id="Phobius"/>
    </source>
</evidence>
<evidence type="ECO:0000256" key="6">
    <source>
        <dbReference type="ARBA" id="ARBA00022989"/>
    </source>
</evidence>
<gene>
    <name evidence="9" type="ORF">BGI27_03155</name>
    <name evidence="10" type="ORF">CGU29_05965</name>
</gene>
<evidence type="ECO:0000256" key="4">
    <source>
        <dbReference type="ARBA" id="ARBA00022475"/>
    </source>
</evidence>
<keyword evidence="4" id="KW-1003">Cell membrane</keyword>
<name>A0A272EUJ2_9RHOO</name>